<dbReference type="OrthoDB" id="7051771at2"/>
<feature type="transmembrane region" description="Helical" evidence="7">
    <location>
        <begin position="12"/>
        <end position="33"/>
    </location>
</feature>
<evidence type="ECO:0000256" key="2">
    <source>
        <dbReference type="ARBA" id="ARBA00010157"/>
    </source>
</evidence>
<dbReference type="InterPro" id="IPR000731">
    <property type="entry name" value="SSD"/>
</dbReference>
<organism evidence="9 10">
    <name type="scientific">Demequina mangrovi</name>
    <dbReference type="NCBI Taxonomy" id="1043493"/>
    <lineage>
        <taxon>Bacteria</taxon>
        <taxon>Bacillati</taxon>
        <taxon>Actinomycetota</taxon>
        <taxon>Actinomycetes</taxon>
        <taxon>Micrococcales</taxon>
        <taxon>Demequinaceae</taxon>
        <taxon>Demequina</taxon>
    </lineage>
</organism>
<evidence type="ECO:0000256" key="3">
    <source>
        <dbReference type="ARBA" id="ARBA00022475"/>
    </source>
</evidence>
<evidence type="ECO:0000259" key="8">
    <source>
        <dbReference type="PROSITE" id="PS50156"/>
    </source>
</evidence>
<dbReference type="RefSeq" id="WP_042212063.1">
    <property type="nucleotide sequence ID" value="NZ_BBLU01000001.1"/>
</dbReference>
<feature type="transmembrane region" description="Helical" evidence="7">
    <location>
        <begin position="306"/>
        <end position="335"/>
    </location>
</feature>
<reference evidence="10" key="1">
    <citation type="submission" date="2016-10" db="EMBL/GenBank/DDBJ databases">
        <authorList>
            <person name="Varghese N."/>
        </authorList>
    </citation>
    <scope>NUCLEOTIDE SEQUENCE [LARGE SCALE GENOMIC DNA]</scope>
    <source>
        <strain evidence="10">DSM 24868</strain>
    </source>
</reference>
<dbReference type="PANTHER" id="PTHR33406:SF11">
    <property type="entry name" value="MEMBRANE PROTEIN SCO6666-RELATED"/>
    <property type="match status" value="1"/>
</dbReference>
<evidence type="ECO:0000256" key="4">
    <source>
        <dbReference type="ARBA" id="ARBA00022692"/>
    </source>
</evidence>
<dbReference type="Gene3D" id="1.20.1640.10">
    <property type="entry name" value="Multidrug efflux transporter AcrB transmembrane domain"/>
    <property type="match status" value="2"/>
</dbReference>
<keyword evidence="4 7" id="KW-0812">Transmembrane</keyword>
<dbReference type="EMBL" id="FNZI01000001">
    <property type="protein sequence ID" value="SEI86854.1"/>
    <property type="molecule type" value="Genomic_DNA"/>
</dbReference>
<dbReference type="SUPFAM" id="SSF82866">
    <property type="entry name" value="Multidrug efflux transporter AcrB transmembrane domain"/>
    <property type="match status" value="2"/>
</dbReference>
<dbReference type="PROSITE" id="PS50156">
    <property type="entry name" value="SSD"/>
    <property type="match status" value="1"/>
</dbReference>
<feature type="transmembrane region" description="Helical" evidence="7">
    <location>
        <begin position="587"/>
        <end position="605"/>
    </location>
</feature>
<evidence type="ECO:0000256" key="1">
    <source>
        <dbReference type="ARBA" id="ARBA00004651"/>
    </source>
</evidence>
<keyword evidence="6 7" id="KW-0472">Membrane</keyword>
<evidence type="ECO:0000256" key="7">
    <source>
        <dbReference type="SAM" id="Phobius"/>
    </source>
</evidence>
<evidence type="ECO:0000256" key="5">
    <source>
        <dbReference type="ARBA" id="ARBA00022989"/>
    </source>
</evidence>
<feature type="domain" description="SSD" evidence="8">
    <location>
        <begin position="248"/>
        <end position="368"/>
    </location>
</feature>
<dbReference type="InterPro" id="IPR050545">
    <property type="entry name" value="Mycobact_MmpL"/>
</dbReference>
<sequence length="748" mass="78006">MGGFARLGRLIARAPGTVVLLAVLGTVGLYALATLGVNGEGLFQRVSTGPPLVEGSESWEVYQAFSRTADDAEGPGLTSYVQDVALDDAAVAAAVEDAATRIAAIDPVSAVVSPFGAVPGPAFDPSAAQAGASRDLANELIDVHGTGFLIDVTFATFGDEDPLATHEEIVAIVDEAVAGMRATQPDAHVQSYSDPLVFDDFTVQLEEDLVTGELIALPAALVVMVFVFGGFLAAATPLTGAIASIAGGLAVLYGFSFLLDLDQSAVNVVTVLGIGLSIDYGLLIVSRFREELHRIGGDPRDARAEALAHAMATAGRTVAFSGVVVAISVGGMVLFDPELMKGFGGAALGVVTTAMIAALTIVPAVLFLLAPRITRPGLPSRIPGLRRIMAATSNVDREEGAFSRLAGWGQRRPWLVVIGATALLLTLASPVLGLTLKNSDIEALPVGNERRDYYDAFREGFPDLTEPAVWAHTTEDPGALDSWLAAAAEVPHVVTVEEPVLRGGDTFVGIRVDSPDPTGAEAVAAVEGVRTIDAPVEVDVGGAAATEIDFVDAIVEGALIAGGVVVAATFVLLFLMTGSLLVPVKTLVINSLSLLATLGVVMWIFGEGHLEGVLGYASIGGIDTYVAVIIVAFGFGLAMDYEVFLLSRVKEYYDAGEDNDAAVRKGLQRSGRIITSAAAVIVLVFLGFALGDLLMIKEVGVGLAFAVLLDATVVRMLLVPATMTLLGDWNWWAPGPLRRLHDRIGLRH</sequence>
<keyword evidence="10" id="KW-1185">Reference proteome</keyword>
<dbReference type="eggNOG" id="COG2409">
    <property type="taxonomic scope" value="Bacteria"/>
</dbReference>
<feature type="transmembrane region" description="Helical" evidence="7">
    <location>
        <begin position="557"/>
        <end position="575"/>
    </location>
</feature>
<protein>
    <submittedName>
        <fullName evidence="9">Putative drug exporter of the RND superfamily</fullName>
    </submittedName>
</protein>
<feature type="transmembrane region" description="Helical" evidence="7">
    <location>
        <begin position="625"/>
        <end position="646"/>
    </location>
</feature>
<proteinExistence type="inferred from homology"/>
<dbReference type="InterPro" id="IPR004869">
    <property type="entry name" value="MMPL_dom"/>
</dbReference>
<feature type="transmembrane region" description="Helical" evidence="7">
    <location>
        <begin position="673"/>
        <end position="693"/>
    </location>
</feature>
<keyword evidence="5 7" id="KW-1133">Transmembrane helix</keyword>
<feature type="transmembrane region" description="Helical" evidence="7">
    <location>
        <begin position="414"/>
        <end position="436"/>
    </location>
</feature>
<dbReference type="PANTHER" id="PTHR33406">
    <property type="entry name" value="MEMBRANE PROTEIN MJ1562-RELATED"/>
    <property type="match status" value="1"/>
</dbReference>
<dbReference type="STRING" id="1043493.SAMN05421637_0245"/>
<comment type="subcellular location">
    <subcellularLocation>
        <location evidence="1">Cell membrane</location>
        <topology evidence="1">Multi-pass membrane protein</topology>
    </subcellularLocation>
</comment>
<accession>A0A1H6U8E3</accession>
<feature type="transmembrane region" description="Helical" evidence="7">
    <location>
        <begin position="265"/>
        <end position="285"/>
    </location>
</feature>
<feature type="transmembrane region" description="Helical" evidence="7">
    <location>
        <begin position="214"/>
        <end position="234"/>
    </location>
</feature>
<keyword evidence="3" id="KW-1003">Cell membrane</keyword>
<evidence type="ECO:0000256" key="6">
    <source>
        <dbReference type="ARBA" id="ARBA00023136"/>
    </source>
</evidence>
<dbReference type="AlphaFoldDB" id="A0A1H6U8E3"/>
<feature type="transmembrane region" description="Helical" evidence="7">
    <location>
        <begin position="347"/>
        <end position="370"/>
    </location>
</feature>
<evidence type="ECO:0000313" key="10">
    <source>
        <dbReference type="Proteomes" id="UP000183315"/>
    </source>
</evidence>
<name>A0A1H6U8E3_9MICO</name>
<evidence type="ECO:0000313" key="9">
    <source>
        <dbReference type="EMBL" id="SEI86854.1"/>
    </source>
</evidence>
<dbReference type="Proteomes" id="UP000183315">
    <property type="component" value="Unassembled WGS sequence"/>
</dbReference>
<dbReference type="Pfam" id="PF03176">
    <property type="entry name" value="MMPL"/>
    <property type="match status" value="2"/>
</dbReference>
<comment type="similarity">
    <text evidence="2">Belongs to the resistance-nodulation-cell division (RND) (TC 2.A.6) family. MmpL subfamily.</text>
</comment>
<dbReference type="GO" id="GO:0005886">
    <property type="term" value="C:plasma membrane"/>
    <property type="evidence" value="ECO:0007669"/>
    <property type="project" value="UniProtKB-SubCell"/>
</dbReference>
<feature type="transmembrane region" description="Helical" evidence="7">
    <location>
        <begin position="241"/>
        <end position="259"/>
    </location>
</feature>
<gene>
    <name evidence="9" type="ORF">SAMN05421637_0245</name>
</gene>